<dbReference type="InterPro" id="IPR008030">
    <property type="entry name" value="NmrA-like"/>
</dbReference>
<dbReference type="RefSeq" id="WP_128913473.1">
    <property type="nucleotide sequence ID" value="NZ_RDSM01000002.1"/>
</dbReference>
<reference evidence="2 3" key="1">
    <citation type="submission" date="2018-11" db="EMBL/GenBank/DDBJ databases">
        <authorList>
            <person name="Mardanov A.V."/>
            <person name="Ravin N.V."/>
            <person name="Dedysh S.N."/>
        </authorList>
    </citation>
    <scope>NUCLEOTIDE SEQUENCE [LARGE SCALE GENOMIC DNA]</scope>
    <source>
        <strain evidence="2 3">AF10</strain>
    </source>
</reference>
<dbReference type="EMBL" id="RDSM01000002">
    <property type="protein sequence ID" value="RXH55913.1"/>
    <property type="molecule type" value="Genomic_DNA"/>
</dbReference>
<proteinExistence type="predicted"/>
<sequence length="285" mass="29289">MIVVTGATGKLGRHVIDELLKTVPAEQVVAGVRSTEKAADLAARGVTVRVVDYSKPETLALAFAGAEKVLLISSNEVGARVAQHKAVIDAAVVAQVKLFAYTSLLRADTSALALAAEHVATEAAIRDSGLPAVILRNGWYLENHTEALGPAVEHGVILGAAQDGLFAAAARLDYAAAAAAVLIGAGHEGKSYELAGDSSYSLPELAAEVSKASGKAVRYQNLSEEEYKNALIGFGLPAEIAGILSDSDAGAAKGELDSKASDLRGLIGRPSTSLAEAVRAAVRAR</sequence>
<organism evidence="2 3">
    <name type="scientific">Granulicella sibirica</name>
    <dbReference type="NCBI Taxonomy" id="2479048"/>
    <lineage>
        <taxon>Bacteria</taxon>
        <taxon>Pseudomonadati</taxon>
        <taxon>Acidobacteriota</taxon>
        <taxon>Terriglobia</taxon>
        <taxon>Terriglobales</taxon>
        <taxon>Acidobacteriaceae</taxon>
        <taxon>Granulicella</taxon>
    </lineage>
</organism>
<dbReference type="Pfam" id="PF05368">
    <property type="entry name" value="NmrA"/>
    <property type="match status" value="1"/>
</dbReference>
<dbReference type="Gene3D" id="3.40.50.720">
    <property type="entry name" value="NAD(P)-binding Rossmann-like Domain"/>
    <property type="match status" value="1"/>
</dbReference>
<dbReference type="PANTHER" id="PTHR47129:SF1">
    <property type="entry name" value="NMRA-LIKE DOMAIN-CONTAINING PROTEIN"/>
    <property type="match status" value="1"/>
</dbReference>
<dbReference type="SUPFAM" id="SSF51735">
    <property type="entry name" value="NAD(P)-binding Rossmann-fold domains"/>
    <property type="match status" value="1"/>
</dbReference>
<feature type="domain" description="NmrA-like" evidence="1">
    <location>
        <begin position="2"/>
        <end position="244"/>
    </location>
</feature>
<keyword evidence="3" id="KW-1185">Reference proteome</keyword>
<gene>
    <name evidence="2" type="ORF">GRAN_2770</name>
</gene>
<evidence type="ECO:0000313" key="3">
    <source>
        <dbReference type="Proteomes" id="UP000289437"/>
    </source>
</evidence>
<dbReference type="AlphaFoldDB" id="A0A4Q0SXN5"/>
<dbReference type="InterPro" id="IPR036291">
    <property type="entry name" value="NAD(P)-bd_dom_sf"/>
</dbReference>
<dbReference type="Proteomes" id="UP000289437">
    <property type="component" value="Unassembled WGS sequence"/>
</dbReference>
<accession>A0A4Q0SXN5</accession>
<dbReference type="PANTHER" id="PTHR47129">
    <property type="entry name" value="QUINONE OXIDOREDUCTASE 2"/>
    <property type="match status" value="1"/>
</dbReference>
<name>A0A4Q0SXN5_9BACT</name>
<dbReference type="OrthoDB" id="152510at2"/>
<dbReference type="CDD" id="cd05269">
    <property type="entry name" value="TMR_SDR_a"/>
    <property type="match status" value="1"/>
</dbReference>
<reference evidence="3" key="2">
    <citation type="submission" date="2019-02" db="EMBL/GenBank/DDBJ databases">
        <title>Granulicella sibirica sp. nov., a psychrotolerant acidobacterium isolated from an organic soil layer in forested tundra, West Siberia.</title>
        <authorList>
            <person name="Oshkin I.Y."/>
            <person name="Kulichevskaya I.S."/>
            <person name="Rijpstra W.I.C."/>
            <person name="Sinninghe Damste J.S."/>
            <person name="Rakitin A.L."/>
            <person name="Ravin N.V."/>
            <person name="Dedysh S.N."/>
        </authorList>
    </citation>
    <scope>NUCLEOTIDE SEQUENCE [LARGE SCALE GENOMIC DNA]</scope>
    <source>
        <strain evidence="3">AF10</strain>
    </source>
</reference>
<evidence type="ECO:0000259" key="1">
    <source>
        <dbReference type="Pfam" id="PF05368"/>
    </source>
</evidence>
<evidence type="ECO:0000313" key="2">
    <source>
        <dbReference type="EMBL" id="RXH55913.1"/>
    </source>
</evidence>
<dbReference type="InterPro" id="IPR052718">
    <property type="entry name" value="NmrA-type_oxidoreductase"/>
</dbReference>
<comment type="caution">
    <text evidence="2">The sequence shown here is derived from an EMBL/GenBank/DDBJ whole genome shotgun (WGS) entry which is preliminary data.</text>
</comment>
<protein>
    <submittedName>
        <fullName evidence="2">NADPH:quinone oxidoreductase 2</fullName>
    </submittedName>
</protein>
<dbReference type="Gene3D" id="3.90.25.10">
    <property type="entry name" value="UDP-galactose 4-epimerase, domain 1"/>
    <property type="match status" value="1"/>
</dbReference>